<feature type="non-terminal residue" evidence="2">
    <location>
        <position position="406"/>
    </location>
</feature>
<keyword evidence="3" id="KW-1185">Reference proteome</keyword>
<dbReference type="InterPro" id="IPR007810">
    <property type="entry name" value="Pep3/Vps18_beta-prop"/>
</dbReference>
<comment type="caution">
    <text evidence="2">The sequence shown here is derived from an EMBL/GenBank/DDBJ whole genome shotgun (WGS) entry which is preliminary data.</text>
</comment>
<organism evidence="2 3">
    <name type="scientific">Tetraparma gracilis</name>
    <dbReference type="NCBI Taxonomy" id="2962635"/>
    <lineage>
        <taxon>Eukaryota</taxon>
        <taxon>Sar</taxon>
        <taxon>Stramenopiles</taxon>
        <taxon>Ochrophyta</taxon>
        <taxon>Bolidophyceae</taxon>
        <taxon>Parmales</taxon>
        <taxon>Triparmaceae</taxon>
        <taxon>Tetraparma</taxon>
    </lineage>
</organism>
<feature type="domain" description="Pep3/Vps18 beta-propeller" evidence="1">
    <location>
        <begin position="15"/>
        <end position="84"/>
    </location>
</feature>
<sequence>MPPSPGAPLRTHLLSFSLLTNAGIYHGSVGPAPGSPLYKAAGTSLLLYEEIPIRGPPPVDHALTRYHFLLLLPSGLLPLVSRLSLLPVQTLSVPELRVGSPPPCLSADPRPGAAACYVRRGAALFHVSSPHEDRDVWKLRLGALLSPKPGGKKGDAEAELDAVGKMALSSAERGVAGLLRARYYEKSGDGVQAARWRARAPRGACTFAESALGLALPPLLEPRLTLGSARSPPPADNAALVEFLTETFERLSKQQPASPPQLAMLGAWLTELLLASRAAGSPRSTDAAIGAFLAAHARRFDAAATLQVLAARDAAPHEVCAAAAASGAVGPAVRAALSVAGLPQARRRGAAAAVKILAGARLPQFAQVYYLHARKLLERAPGEAKDALLARYGEGLEPEKVLPALV</sequence>
<dbReference type="Proteomes" id="UP001165060">
    <property type="component" value="Unassembled WGS sequence"/>
</dbReference>
<name>A0ABQ6ND46_9STRA</name>
<dbReference type="Pfam" id="PF05131">
    <property type="entry name" value="Pep3_Vps18"/>
    <property type="match status" value="1"/>
</dbReference>
<accession>A0ABQ6ND46</accession>
<evidence type="ECO:0000259" key="1">
    <source>
        <dbReference type="Pfam" id="PF05131"/>
    </source>
</evidence>
<reference evidence="2 3" key="1">
    <citation type="journal article" date="2023" name="Commun. Biol.">
        <title>Genome analysis of Parmales, the sister group of diatoms, reveals the evolutionary specialization of diatoms from phago-mixotrophs to photoautotrophs.</title>
        <authorList>
            <person name="Ban H."/>
            <person name="Sato S."/>
            <person name="Yoshikawa S."/>
            <person name="Yamada K."/>
            <person name="Nakamura Y."/>
            <person name="Ichinomiya M."/>
            <person name="Sato N."/>
            <person name="Blanc-Mathieu R."/>
            <person name="Endo H."/>
            <person name="Kuwata A."/>
            <person name="Ogata H."/>
        </authorList>
    </citation>
    <scope>NUCLEOTIDE SEQUENCE [LARGE SCALE GENOMIC DNA]</scope>
</reference>
<proteinExistence type="predicted"/>
<evidence type="ECO:0000313" key="3">
    <source>
        <dbReference type="Proteomes" id="UP001165060"/>
    </source>
</evidence>
<gene>
    <name evidence="2" type="ORF">TeGR_g10622</name>
</gene>
<protein>
    <recommendedName>
        <fullName evidence="1">Pep3/Vps18 beta-propeller domain-containing protein</fullName>
    </recommendedName>
</protein>
<dbReference type="EMBL" id="BRYB01006776">
    <property type="protein sequence ID" value="GMI56682.1"/>
    <property type="molecule type" value="Genomic_DNA"/>
</dbReference>
<evidence type="ECO:0000313" key="2">
    <source>
        <dbReference type="EMBL" id="GMI56682.1"/>
    </source>
</evidence>